<evidence type="ECO:0000256" key="5">
    <source>
        <dbReference type="ARBA" id="ARBA00022679"/>
    </source>
</evidence>
<dbReference type="PROSITE" id="PS00723">
    <property type="entry name" value="POLYPRENYL_SYNTHASE_1"/>
    <property type="match status" value="1"/>
</dbReference>
<dbReference type="Gene3D" id="1.10.600.10">
    <property type="entry name" value="Farnesyl Diphosphate Synthase"/>
    <property type="match status" value="1"/>
</dbReference>
<comment type="caution">
    <text evidence="13">The sequence shown here is derived from an EMBL/GenBank/DDBJ whole genome shotgun (WGS) entry which is preliminary data.</text>
</comment>
<evidence type="ECO:0000256" key="11">
    <source>
        <dbReference type="ARBA" id="ARBA00049399"/>
    </source>
</evidence>
<dbReference type="SUPFAM" id="SSF48576">
    <property type="entry name" value="Terpenoid synthases"/>
    <property type="match status" value="1"/>
</dbReference>
<dbReference type="InterPro" id="IPR008949">
    <property type="entry name" value="Isoprenoid_synthase_dom_sf"/>
</dbReference>
<dbReference type="SFLD" id="SFLDG01017">
    <property type="entry name" value="Polyprenyl_Transferase_Like"/>
    <property type="match status" value="1"/>
</dbReference>
<keyword evidence="8" id="KW-0414">Isoprene biosynthesis</keyword>
<evidence type="ECO:0000256" key="2">
    <source>
        <dbReference type="ARBA" id="ARBA00006706"/>
    </source>
</evidence>
<keyword evidence="5 12" id="KW-0808">Transferase</keyword>
<evidence type="ECO:0000256" key="3">
    <source>
        <dbReference type="ARBA" id="ARBA00012439"/>
    </source>
</evidence>
<dbReference type="EMBL" id="PEBW01000004">
    <property type="protein sequence ID" value="PTQ51676.1"/>
    <property type="molecule type" value="Genomic_DNA"/>
</dbReference>
<dbReference type="CDD" id="cd00685">
    <property type="entry name" value="Trans_IPPS_HT"/>
    <property type="match status" value="1"/>
</dbReference>
<dbReference type="Pfam" id="PF00348">
    <property type="entry name" value="polyprenyl_synt"/>
    <property type="match status" value="1"/>
</dbReference>
<keyword evidence="7" id="KW-0460">Magnesium</keyword>
<dbReference type="GO" id="GO:0005737">
    <property type="term" value="C:cytoplasm"/>
    <property type="evidence" value="ECO:0007669"/>
    <property type="project" value="UniProtKB-ARBA"/>
</dbReference>
<organism evidence="13 14">
    <name type="scientific">Brockia lithotrophica</name>
    <dbReference type="NCBI Taxonomy" id="933949"/>
    <lineage>
        <taxon>Bacteria</taxon>
        <taxon>Bacillati</taxon>
        <taxon>Bacillota</taxon>
        <taxon>Bacilli</taxon>
        <taxon>Bacillales</taxon>
        <taxon>Bacillales Family X. Incertae Sedis</taxon>
        <taxon>Brockia</taxon>
    </lineage>
</organism>
<dbReference type="NCBIfam" id="NF045485">
    <property type="entry name" value="FPPsyn"/>
    <property type="match status" value="1"/>
</dbReference>
<evidence type="ECO:0000313" key="13">
    <source>
        <dbReference type="EMBL" id="PTQ51676.1"/>
    </source>
</evidence>
<dbReference type="InterPro" id="IPR000092">
    <property type="entry name" value="Polyprenyl_synt"/>
</dbReference>
<evidence type="ECO:0000256" key="7">
    <source>
        <dbReference type="ARBA" id="ARBA00022842"/>
    </source>
</evidence>
<dbReference type="GO" id="GO:0016114">
    <property type="term" value="P:terpenoid biosynthetic process"/>
    <property type="evidence" value="ECO:0007669"/>
    <property type="project" value="UniProtKB-ARBA"/>
</dbReference>
<protein>
    <recommendedName>
        <fullName evidence="4">Farnesyl diphosphate synthase</fullName>
        <ecNumber evidence="3">2.5.1.10</ecNumber>
    </recommendedName>
    <alternativeName>
        <fullName evidence="10">(2E,6E)-farnesyl diphosphate synthase</fullName>
    </alternativeName>
    <alternativeName>
        <fullName evidence="9">Geranyltranstransferase</fullName>
    </alternativeName>
</protein>
<comment type="similarity">
    <text evidence="2 12">Belongs to the FPP/GGPP synthase family.</text>
</comment>
<name>A0A2T5G660_9BACL</name>
<accession>A0A2T5G660</accession>
<gene>
    <name evidence="13" type="ORF">BLITH_1314</name>
</gene>
<evidence type="ECO:0000256" key="9">
    <source>
        <dbReference type="ARBA" id="ARBA00032380"/>
    </source>
</evidence>
<comment type="cofactor">
    <cofactor evidence="1">
        <name>Mg(2+)</name>
        <dbReference type="ChEBI" id="CHEBI:18420"/>
    </cofactor>
</comment>
<evidence type="ECO:0000313" key="14">
    <source>
        <dbReference type="Proteomes" id="UP000244016"/>
    </source>
</evidence>
<dbReference type="PANTHER" id="PTHR43281:SF1">
    <property type="entry name" value="FARNESYL DIPHOSPHATE SYNTHASE"/>
    <property type="match status" value="1"/>
</dbReference>
<evidence type="ECO:0000256" key="1">
    <source>
        <dbReference type="ARBA" id="ARBA00001946"/>
    </source>
</evidence>
<evidence type="ECO:0000256" key="8">
    <source>
        <dbReference type="ARBA" id="ARBA00023229"/>
    </source>
</evidence>
<dbReference type="Proteomes" id="UP000244016">
    <property type="component" value="Unassembled WGS sequence"/>
</dbReference>
<evidence type="ECO:0000256" key="12">
    <source>
        <dbReference type="RuleBase" id="RU004466"/>
    </source>
</evidence>
<dbReference type="EC" id="2.5.1.10" evidence="3"/>
<dbReference type="SFLD" id="SFLDS00005">
    <property type="entry name" value="Isoprenoid_Synthase_Type_I"/>
    <property type="match status" value="1"/>
</dbReference>
<keyword evidence="6" id="KW-0479">Metal-binding</keyword>
<proteinExistence type="inferred from homology"/>
<dbReference type="GO" id="GO:0004337">
    <property type="term" value="F:(2E,6E)-farnesyl diphosphate synthase activity"/>
    <property type="evidence" value="ECO:0007669"/>
    <property type="project" value="UniProtKB-EC"/>
</dbReference>
<evidence type="ECO:0000256" key="10">
    <source>
        <dbReference type="ARBA" id="ARBA00032873"/>
    </source>
</evidence>
<dbReference type="AlphaFoldDB" id="A0A2T5G660"/>
<comment type="catalytic activity">
    <reaction evidence="11">
        <text>isopentenyl diphosphate + (2E)-geranyl diphosphate = (2E,6E)-farnesyl diphosphate + diphosphate</text>
        <dbReference type="Rhea" id="RHEA:19361"/>
        <dbReference type="ChEBI" id="CHEBI:33019"/>
        <dbReference type="ChEBI" id="CHEBI:58057"/>
        <dbReference type="ChEBI" id="CHEBI:128769"/>
        <dbReference type="ChEBI" id="CHEBI:175763"/>
        <dbReference type="EC" id="2.5.1.10"/>
    </reaction>
</comment>
<evidence type="ECO:0000256" key="6">
    <source>
        <dbReference type="ARBA" id="ARBA00022723"/>
    </source>
</evidence>
<sequence>MPRTFAFDLAAYASVVNARLELRMRDLLPQGAPPRLLEAMRYSLEGGGKRFRPLLFVATLDSLGKEGLRYLDVGVAMEMAHTYSLIHDDLPTMDNDDYRRGRPTNHKVFGEAMAILAGDALLTEAFRILAELPLRLTEFPPALALELVAGFARALGAEGMVKGQVLDLEGEGKDLPLEGVEEIHRHKTGAFLRYAVWAAVRIARPPLEVESALLRYAERLGLLFQVQDDILDSVGDVATLGKTPGKDAAQRKATYVTVLGLEEAQRLRDHILREATEALAPLGEDAFRLEALARFVASRDR</sequence>
<dbReference type="PROSITE" id="PS00444">
    <property type="entry name" value="POLYPRENYL_SYNTHASE_2"/>
    <property type="match status" value="1"/>
</dbReference>
<dbReference type="GO" id="GO:0046872">
    <property type="term" value="F:metal ion binding"/>
    <property type="evidence" value="ECO:0007669"/>
    <property type="project" value="UniProtKB-KW"/>
</dbReference>
<dbReference type="PANTHER" id="PTHR43281">
    <property type="entry name" value="FARNESYL DIPHOSPHATE SYNTHASE"/>
    <property type="match status" value="1"/>
</dbReference>
<dbReference type="InterPro" id="IPR033749">
    <property type="entry name" value="Polyprenyl_synt_CS"/>
</dbReference>
<dbReference type="FunFam" id="1.10.600.10:FF:000001">
    <property type="entry name" value="Geranylgeranyl diphosphate synthase"/>
    <property type="match status" value="1"/>
</dbReference>
<dbReference type="InterPro" id="IPR053378">
    <property type="entry name" value="Prenyl_diphosphate_synthase"/>
</dbReference>
<reference evidence="13 14" key="1">
    <citation type="submission" date="2017-08" db="EMBL/GenBank/DDBJ databases">
        <title>Burning lignite coal seam in the remote Altai Mountains harbors a hydrogen-driven thermophilic microbial community.</title>
        <authorList>
            <person name="Kadnikov V.V."/>
            <person name="Mardanov A.V."/>
            <person name="Ivasenko D."/>
            <person name="Beletsky A.V."/>
            <person name="Karnachuk O.V."/>
            <person name="Ravin N.V."/>
        </authorList>
    </citation>
    <scope>NUCLEOTIDE SEQUENCE [LARGE SCALE GENOMIC DNA]</scope>
    <source>
        <strain evidence="13">AL31</strain>
    </source>
</reference>
<evidence type="ECO:0000256" key="4">
    <source>
        <dbReference type="ARBA" id="ARBA00015100"/>
    </source>
</evidence>